<evidence type="ECO:0000313" key="1">
    <source>
        <dbReference type="EMBL" id="NGO39005.1"/>
    </source>
</evidence>
<dbReference type="RefSeq" id="WP_165106773.1">
    <property type="nucleotide sequence ID" value="NZ_JAAKYA010000042.1"/>
</dbReference>
<reference evidence="1 2" key="1">
    <citation type="submission" date="2020-02" db="EMBL/GenBank/DDBJ databases">
        <title>Draft genome sequence of Limisphaera ngatamarikiensis NGM72.4T, a thermophilic Verrucomicrobia grouped in subdivision 3.</title>
        <authorList>
            <person name="Carere C.R."/>
            <person name="Steen J."/>
            <person name="Hugenholtz P."/>
            <person name="Stott M.B."/>
        </authorList>
    </citation>
    <scope>NUCLEOTIDE SEQUENCE [LARGE SCALE GENOMIC DNA]</scope>
    <source>
        <strain evidence="1 2">NGM72.4</strain>
    </source>
</reference>
<evidence type="ECO:0000313" key="2">
    <source>
        <dbReference type="Proteomes" id="UP000477311"/>
    </source>
</evidence>
<dbReference type="InterPro" id="IPR036237">
    <property type="entry name" value="Xyl_isomerase-like_sf"/>
</dbReference>
<dbReference type="Proteomes" id="UP000477311">
    <property type="component" value="Unassembled WGS sequence"/>
</dbReference>
<dbReference type="NCBIfam" id="NF035939">
    <property type="entry name" value="TIM_EboE"/>
    <property type="match status" value="1"/>
</dbReference>
<protein>
    <submittedName>
        <fullName evidence="1">Metabolite traffic protein EboE</fullName>
    </submittedName>
</protein>
<keyword evidence="2" id="KW-1185">Reference proteome</keyword>
<organism evidence="1 2">
    <name type="scientific">Limisphaera ngatamarikiensis</name>
    <dbReference type="NCBI Taxonomy" id="1324935"/>
    <lineage>
        <taxon>Bacteria</taxon>
        <taxon>Pseudomonadati</taxon>
        <taxon>Verrucomicrobiota</taxon>
        <taxon>Verrucomicrobiia</taxon>
        <taxon>Limisphaerales</taxon>
        <taxon>Limisphaeraceae</taxon>
        <taxon>Limisphaera</taxon>
    </lineage>
</organism>
<gene>
    <name evidence="1" type="primary">eboE</name>
    <name evidence="1" type="ORF">G4L39_06290</name>
</gene>
<sequence length="390" mass="45008">MKLMHGLHLAHCSNLYRRDSWAETLGRLEQYWLPIRARVCPDRPMGISLRLSGRAARELSHPDQMRAFRKWLDRHGAYVFSIHSFPCGHFRDRLAPPRVFVPDWTSPERTAFTNLLCDLLVQLLPPDVEGTISTLPGGVKSAFYAPEELALIRTHLWQCIEHLDRTRERTGRMIRLALEPTPHCLLETSGEILEFFHTFRCEHMNDSRLIEFLTVAYDAAHFAVEFEDPIAVLACFREAHIKLGKIQFGVVPRICPCPEICQFLEPLQETEYQHHVVAWMPDGQRIIFRNLAEAKRAARESLPAVECRLHLHAPLHTPDGEWFLLTQDHVETLMDQVATDPGLCRHLEIEIQTWDILPAEERTVAVPDQIAADYEWLLARLQQRGLRPAP</sequence>
<dbReference type="Gene3D" id="3.20.20.150">
    <property type="entry name" value="Divalent-metal-dependent TIM barrel enzymes"/>
    <property type="match status" value="1"/>
</dbReference>
<name>A0A6M1RQR6_9BACT</name>
<proteinExistence type="predicted"/>
<dbReference type="AlphaFoldDB" id="A0A6M1RQR6"/>
<accession>A0A6M1RQR6</accession>
<dbReference type="SUPFAM" id="SSF51658">
    <property type="entry name" value="Xylose isomerase-like"/>
    <property type="match status" value="1"/>
</dbReference>
<comment type="caution">
    <text evidence="1">The sequence shown here is derived from an EMBL/GenBank/DDBJ whole genome shotgun (WGS) entry which is preliminary data.</text>
</comment>
<dbReference type="EMBL" id="JAAKYA010000042">
    <property type="protein sequence ID" value="NGO39005.1"/>
    <property type="molecule type" value="Genomic_DNA"/>
</dbReference>